<organism evidence="6 7">
    <name type="scientific">Thelohanellus kitauei</name>
    <name type="common">Myxosporean</name>
    <dbReference type="NCBI Taxonomy" id="669202"/>
    <lineage>
        <taxon>Eukaryota</taxon>
        <taxon>Metazoa</taxon>
        <taxon>Cnidaria</taxon>
        <taxon>Myxozoa</taxon>
        <taxon>Myxosporea</taxon>
        <taxon>Bivalvulida</taxon>
        <taxon>Platysporina</taxon>
        <taxon>Myxobolidae</taxon>
        <taxon>Thelohanellus</taxon>
    </lineage>
</organism>
<sequence>MSQNQKDSDVISKTKHYGEKIVRQTCPSAVIVRPATMYNNPDHFVCYACSRTSIFFESLWKSRRGLVKMPTSMLDVGRAIALIVLSDKYHGKTFELFGKHKFYLSDIMYYIYANVYKTCMIPTLVLEHLPFNFFARRYGELFANLAIVPPHFIVNDIPSTDNNLYTFEDLGIEPTYAEDGINHALQYLKPYSPHIDGTQLLRVYEQPQLRLITKQSRDVIQKMKHSGLEKYYNNIFH</sequence>
<dbReference type="PANTHER" id="PTHR12126">
    <property type="entry name" value="NADH-UBIQUINONE OXIDOREDUCTASE 39 KDA SUBUNIT-RELATED"/>
    <property type="match status" value="1"/>
</dbReference>
<dbReference type="GO" id="GO:0044877">
    <property type="term" value="F:protein-containing complex binding"/>
    <property type="evidence" value="ECO:0007669"/>
    <property type="project" value="TreeGrafter"/>
</dbReference>
<accession>A0A0C2MED1</accession>
<dbReference type="InterPro" id="IPR051207">
    <property type="entry name" value="ComplexI_NDUFA9_subunit"/>
</dbReference>
<name>A0A0C2MED1_THEKT</name>
<keyword evidence="6" id="KW-0830">Ubiquinone</keyword>
<evidence type="ECO:0000313" key="6">
    <source>
        <dbReference type="EMBL" id="KII62759.1"/>
    </source>
</evidence>
<comment type="caution">
    <text evidence="6">The sequence shown here is derived from an EMBL/GenBank/DDBJ whole genome shotgun (WGS) entry which is preliminary data.</text>
</comment>
<dbReference type="Proteomes" id="UP000031668">
    <property type="component" value="Unassembled WGS sequence"/>
</dbReference>
<dbReference type="Gene3D" id="3.40.50.720">
    <property type="entry name" value="NAD(P)-binding Rossmann-like Domain"/>
    <property type="match status" value="1"/>
</dbReference>
<evidence type="ECO:0000256" key="1">
    <source>
        <dbReference type="ARBA" id="ARBA00038501"/>
    </source>
</evidence>
<evidence type="ECO:0000256" key="3">
    <source>
        <dbReference type="ARBA" id="ARBA00042000"/>
    </source>
</evidence>
<comment type="similarity">
    <text evidence="1">Belongs to the complex I NDUFA9 subunit family.</text>
</comment>
<proteinExistence type="inferred from homology"/>
<dbReference type="EMBL" id="JWZT01004873">
    <property type="protein sequence ID" value="KII62759.1"/>
    <property type="molecule type" value="Genomic_DNA"/>
</dbReference>
<dbReference type="GO" id="GO:0005739">
    <property type="term" value="C:mitochondrion"/>
    <property type="evidence" value="ECO:0007669"/>
    <property type="project" value="TreeGrafter"/>
</dbReference>
<protein>
    <recommendedName>
        <fullName evidence="2">NADH dehydrogenase [ubiquinone] 1 alpha subcomplex subunit 9, mitochondrial</fullName>
    </recommendedName>
    <alternativeName>
        <fullName evidence="4">Complex I-39kD</fullName>
    </alternativeName>
    <alternativeName>
        <fullName evidence="3">NADH-ubiquinone oxidoreductase 39 kDa subunit</fullName>
    </alternativeName>
</protein>
<comment type="subunit">
    <text evidence="5">Complex I is composed of 45 different subunits. This a component of the hydrophobic protein fraction. Interacts with BLOC1S1. Interacts with SLC2A4. Interacts with CLOCK. Interacts with RAB5IF.</text>
</comment>
<evidence type="ECO:0000256" key="2">
    <source>
        <dbReference type="ARBA" id="ARBA00040720"/>
    </source>
</evidence>
<dbReference type="OrthoDB" id="275457at2759"/>
<dbReference type="AlphaFoldDB" id="A0A0C2MED1"/>
<dbReference type="SUPFAM" id="SSF51735">
    <property type="entry name" value="NAD(P)-binding Rossmann-fold domains"/>
    <property type="match status" value="1"/>
</dbReference>
<gene>
    <name evidence="6" type="ORF">RF11_08935</name>
</gene>
<evidence type="ECO:0000256" key="4">
    <source>
        <dbReference type="ARBA" id="ARBA00043145"/>
    </source>
</evidence>
<evidence type="ECO:0000313" key="7">
    <source>
        <dbReference type="Proteomes" id="UP000031668"/>
    </source>
</evidence>
<dbReference type="PANTHER" id="PTHR12126:SF11">
    <property type="entry name" value="NADH DEHYDROGENASE [UBIQUINONE] 1 ALPHA SUBCOMPLEX SUBUNIT 9, MITOCHONDRIAL"/>
    <property type="match status" value="1"/>
</dbReference>
<evidence type="ECO:0000256" key="5">
    <source>
        <dbReference type="ARBA" id="ARBA00046455"/>
    </source>
</evidence>
<dbReference type="InterPro" id="IPR036291">
    <property type="entry name" value="NAD(P)-bd_dom_sf"/>
</dbReference>
<reference evidence="6 7" key="1">
    <citation type="journal article" date="2014" name="Genome Biol. Evol.">
        <title>The genome of the myxosporean Thelohanellus kitauei shows adaptations to nutrient acquisition within its fish host.</title>
        <authorList>
            <person name="Yang Y."/>
            <person name="Xiong J."/>
            <person name="Zhou Z."/>
            <person name="Huo F."/>
            <person name="Miao W."/>
            <person name="Ran C."/>
            <person name="Liu Y."/>
            <person name="Zhang J."/>
            <person name="Feng J."/>
            <person name="Wang M."/>
            <person name="Wang M."/>
            <person name="Wang L."/>
            <person name="Yao B."/>
        </authorList>
    </citation>
    <scope>NUCLEOTIDE SEQUENCE [LARGE SCALE GENOMIC DNA]</scope>
    <source>
        <strain evidence="6">Wuqing</strain>
    </source>
</reference>
<keyword evidence="7" id="KW-1185">Reference proteome</keyword>